<dbReference type="InterPro" id="IPR014710">
    <property type="entry name" value="RmlC-like_jellyroll"/>
</dbReference>
<evidence type="ECO:0000259" key="3">
    <source>
        <dbReference type="Pfam" id="PF02678"/>
    </source>
</evidence>
<dbReference type="STRING" id="1265861.BCAMP_01540"/>
<reference evidence="5 6" key="1">
    <citation type="submission" date="2012-12" db="EMBL/GenBank/DDBJ databases">
        <title>Novel taxa of Listeriaceae from agricultural environments in the United States.</title>
        <authorList>
            <person name="den Bakker H.C."/>
            <person name="Allred A."/>
            <person name="Warchocki S."/>
            <person name="Wright E.M."/>
            <person name="Burrell A."/>
            <person name="Nightingale K.K."/>
            <person name="Kephart D."/>
            <person name="Wiedmann M."/>
        </authorList>
    </citation>
    <scope>NUCLEOTIDE SEQUENCE [LARGE SCALE GENOMIC DNA]</scope>
    <source>
        <strain evidence="5 6">FSL F6-1037</strain>
    </source>
</reference>
<name>W7D9V0_9LIST</name>
<dbReference type="InterPro" id="IPR003829">
    <property type="entry name" value="Pirin_N_dom"/>
</dbReference>
<accession>W7D9V0</accession>
<feature type="domain" description="Pirin C-terminal" evidence="4">
    <location>
        <begin position="204"/>
        <end position="305"/>
    </location>
</feature>
<protein>
    <submittedName>
        <fullName evidence="5">Pirin domain protein</fullName>
    </submittedName>
</protein>
<dbReference type="InterPro" id="IPR011051">
    <property type="entry name" value="RmlC_Cupin_sf"/>
</dbReference>
<comment type="caution">
    <text evidence="5">The sequence shown here is derived from an EMBL/GenBank/DDBJ whole genome shotgun (WGS) entry which is preliminary data.</text>
</comment>
<dbReference type="InterPro" id="IPR012093">
    <property type="entry name" value="Pirin"/>
</dbReference>
<evidence type="ECO:0000256" key="2">
    <source>
        <dbReference type="RuleBase" id="RU003457"/>
    </source>
</evidence>
<dbReference type="AlphaFoldDB" id="W7D9V0"/>
<proteinExistence type="inferred from homology"/>
<evidence type="ECO:0000256" key="1">
    <source>
        <dbReference type="ARBA" id="ARBA00008416"/>
    </source>
</evidence>
<gene>
    <name evidence="5" type="ORF">BCAMP_01540</name>
</gene>
<feature type="domain" description="Pirin N-terminal" evidence="3">
    <location>
        <begin position="65"/>
        <end position="138"/>
    </location>
</feature>
<organism evidence="5 6">
    <name type="scientific">Brochothrix campestris FSL F6-1037</name>
    <dbReference type="NCBI Taxonomy" id="1265861"/>
    <lineage>
        <taxon>Bacteria</taxon>
        <taxon>Bacillati</taxon>
        <taxon>Bacillota</taxon>
        <taxon>Bacilli</taxon>
        <taxon>Bacillales</taxon>
        <taxon>Listeriaceae</taxon>
        <taxon>Brochothrix</taxon>
    </lineage>
</organism>
<dbReference type="Pfam" id="PF02678">
    <property type="entry name" value="Pirin"/>
    <property type="match status" value="1"/>
</dbReference>
<dbReference type="Proteomes" id="UP000019243">
    <property type="component" value="Unassembled WGS sequence"/>
</dbReference>
<dbReference type="RefSeq" id="WP_051456788.1">
    <property type="nucleotide sequence ID" value="NZ_AODH01000004.1"/>
</dbReference>
<dbReference type="Gene3D" id="2.60.120.10">
    <property type="entry name" value="Jelly Rolls"/>
    <property type="match status" value="2"/>
</dbReference>
<dbReference type="EMBL" id="AODH01000004">
    <property type="protein sequence ID" value="EUJ42043.1"/>
    <property type="molecule type" value="Genomic_DNA"/>
</dbReference>
<comment type="similarity">
    <text evidence="1 2">Belongs to the pirin family.</text>
</comment>
<dbReference type="OrthoDB" id="321327at2"/>
<dbReference type="Pfam" id="PF05726">
    <property type="entry name" value="Pirin_C"/>
    <property type="match status" value="1"/>
</dbReference>
<dbReference type="InterPro" id="IPR008778">
    <property type="entry name" value="Pirin_C_dom"/>
</dbReference>
<evidence type="ECO:0000313" key="5">
    <source>
        <dbReference type="EMBL" id="EUJ42043.1"/>
    </source>
</evidence>
<keyword evidence="6" id="KW-1185">Reference proteome</keyword>
<dbReference type="SUPFAM" id="SSF51182">
    <property type="entry name" value="RmlC-like cupins"/>
    <property type="match status" value="1"/>
</dbReference>
<sequence length="331" mass="37120">MMKGKAYPVDSARIPVQNPFILVGHHTDTYPSGDGNMAPSEYPTDWIKGNDFSKTRGWKMYHGRHVPGFPAHPHRGFETITYARKGVIDHFDSFGNSGRYADGDVQWMVAGKGIQHAEMFPLIETEQPNPFEIVQIWLNMPKRLKMGEPAYQMHWRETIPVVPLAETNPAKNYLKVLVGRYDDAVSGSAPASSYGFEANHHINVWDGQIEAGNHFVIPAYPTDVKVQLYVMSGSLTHKDSVIPAKTLLVYTDDEPTTFEATADTTFMVFIGQTIDEPVFAYGPFVMTTRAEVEQAYADFEVTQFGGWPWDSHDPKIAADQPRFSSADQLKS</sequence>
<dbReference type="PANTHER" id="PTHR13903:SF8">
    <property type="entry name" value="PIRIN"/>
    <property type="match status" value="1"/>
</dbReference>
<evidence type="ECO:0000313" key="6">
    <source>
        <dbReference type="Proteomes" id="UP000019243"/>
    </source>
</evidence>
<dbReference type="PANTHER" id="PTHR13903">
    <property type="entry name" value="PIRIN-RELATED"/>
    <property type="match status" value="1"/>
</dbReference>
<evidence type="ECO:0000259" key="4">
    <source>
        <dbReference type="Pfam" id="PF05726"/>
    </source>
</evidence>